<comment type="caution">
    <text evidence="2">The sequence shown here is derived from an EMBL/GenBank/DDBJ whole genome shotgun (WGS) entry which is preliminary data.</text>
</comment>
<dbReference type="PANTHER" id="PTHR34310">
    <property type="entry name" value="DUF427 DOMAIN PROTEIN (AFU_ORTHOLOGUE AFUA_3G02220)"/>
    <property type="match status" value="1"/>
</dbReference>
<reference evidence="2" key="1">
    <citation type="submission" date="2020-08" db="EMBL/GenBank/DDBJ databases">
        <title>Pontibacter sp. SD6 16S ribosomal RNA gene Genome sequencing and assembly.</title>
        <authorList>
            <person name="Kang M."/>
        </authorList>
    </citation>
    <scope>NUCLEOTIDE SEQUENCE</scope>
    <source>
        <strain evidence="2">SD6</strain>
    </source>
</reference>
<dbReference type="PANTHER" id="PTHR34310:SF5">
    <property type="entry name" value="DUF427 DOMAIN PROTEIN (AFU_ORTHOLOGUE AFUA_3G02220)"/>
    <property type="match status" value="1"/>
</dbReference>
<proteinExistence type="predicted"/>
<accession>A0A923N6N9</accession>
<name>A0A923N6N9_9BACT</name>
<organism evidence="2 3">
    <name type="scientific">Pontibacter cellulosilyticus</name>
    <dbReference type="NCBI Taxonomy" id="1720253"/>
    <lineage>
        <taxon>Bacteria</taxon>
        <taxon>Pseudomonadati</taxon>
        <taxon>Bacteroidota</taxon>
        <taxon>Cytophagia</taxon>
        <taxon>Cytophagales</taxon>
        <taxon>Hymenobacteraceae</taxon>
        <taxon>Pontibacter</taxon>
    </lineage>
</organism>
<evidence type="ECO:0000313" key="2">
    <source>
        <dbReference type="EMBL" id="MBC5993216.1"/>
    </source>
</evidence>
<dbReference type="Gene3D" id="2.170.150.40">
    <property type="entry name" value="Domain of unknown function (DUF427)"/>
    <property type="match status" value="1"/>
</dbReference>
<dbReference type="InterPro" id="IPR038694">
    <property type="entry name" value="DUF427_sf"/>
</dbReference>
<feature type="domain" description="DUF427" evidence="1">
    <location>
        <begin position="1"/>
        <end position="87"/>
    </location>
</feature>
<keyword evidence="3" id="KW-1185">Reference proteome</keyword>
<gene>
    <name evidence="2" type="ORF">H8S84_10255</name>
</gene>
<evidence type="ECO:0000313" key="3">
    <source>
        <dbReference type="Proteomes" id="UP000603640"/>
    </source>
</evidence>
<protein>
    <submittedName>
        <fullName evidence="2">DUF427 domain-containing protein</fullName>
    </submittedName>
</protein>
<dbReference type="Pfam" id="PF04248">
    <property type="entry name" value="NTP_transf_9"/>
    <property type="match status" value="1"/>
</dbReference>
<dbReference type="Proteomes" id="UP000603640">
    <property type="component" value="Unassembled WGS sequence"/>
</dbReference>
<dbReference type="RefSeq" id="WP_187067219.1">
    <property type="nucleotide sequence ID" value="NZ_JACRVF010000002.1"/>
</dbReference>
<dbReference type="AlphaFoldDB" id="A0A923N6N9"/>
<dbReference type="EMBL" id="JACRVF010000002">
    <property type="protein sequence ID" value="MBC5993216.1"/>
    <property type="molecule type" value="Genomic_DNA"/>
</dbReference>
<sequence>MKAIWNEIVIADSDRTIEKDGKHYFPPNTVDKKYLEDSRTHKDSPDKGEASFYHVQVKGKVKQDGAWYYPDPKEDATDIRGYIAFSDEIELKK</sequence>
<evidence type="ECO:0000259" key="1">
    <source>
        <dbReference type="Pfam" id="PF04248"/>
    </source>
</evidence>
<dbReference type="InterPro" id="IPR007361">
    <property type="entry name" value="DUF427"/>
</dbReference>